<feature type="region of interest" description="Disordered" evidence="1">
    <location>
        <begin position="41"/>
        <end position="87"/>
    </location>
</feature>
<sequence length="839" mass="94655">MESFSNYSSTPTLDSSTSLRFPAPDADVRVSTWVQSLTTKAIASSDYPAEDGTLGDSSYEFVDTDEESRDDNATESIASTDFGRPDDITSLAGTECSGVDSEEEAPHEENCSILLNKTVDEAFNTPTLGQSSHGVVDKVNRVLPQPIEFDEPLATNPQAICVKHTVADLNEDQTVIALRGALIENGPKKITVTIRQTMTKRGLSTKVPLRILYIGSHSAMQEIIHKIASSVTAVIDSKARAQNFQSTTSQLYNVVPISAFGSEKTPEIELMHSSGYQIKVENCRLAQSFKHDDSFGKPEDIKLFLDDQFVCQSIQSDDGSFTVHPHWELPHVAIFYCSENESAEKKRTRLIARKFMNRHHIPSIIITHKQIFDRTRCFSLDPHSIHMCLESKDSTKSGSIIHQRLPIDLVSFLNIDARQMNRNLAYITGLYDPLDNPDSTIPPIKSNLYAARDNSASRDDSSILREKFKSDRKNFLSRINAILIGVSFLSLATVILLIATLNYRNTQFPTISINSRTLSLSSLLRSSNGPNYWTPIASIIPPNPIYKASQKSNNEMENKSFGSKIQKLIYRRQSSQKKFCLDTSTQSKSPVCTAEVYGDKEILIRIPSQSKRGILNKEAISVKITRDGSIVETEQAYSSEEGVVLLLSEKEAFGVIKVIIKTSDRPKLEQSFLLDFRSYTQLFGRGFKARLYKFLSGSSWIGRDLFHDFYREINQILRNTSNKFRCLFRSRNQGNEFSVTESYIKRTFSYFAKKSNSVGKCRKYRLLPRVVRKLLWRIKLFNRRILMAPGLRKPLDRNILSAQVRSKVLWLNLQGKSKEASQYREKAASALRYGLANDH</sequence>
<dbReference type="Proteomes" id="UP000053110">
    <property type="component" value="Unassembled WGS sequence"/>
</dbReference>
<dbReference type="OrthoDB" id="4925544at2759"/>
<accession>A0A061HG81</accession>
<evidence type="ECO:0000313" key="3">
    <source>
        <dbReference type="EMBL" id="EPQ64178.1"/>
    </source>
</evidence>
<keyword evidence="2" id="KW-1133">Transmembrane helix</keyword>
<name>A0A061HG81_BLUGR</name>
<feature type="transmembrane region" description="Helical" evidence="2">
    <location>
        <begin position="475"/>
        <end position="499"/>
    </location>
</feature>
<keyword evidence="2" id="KW-0812">Transmembrane</keyword>
<feature type="region of interest" description="Disordered" evidence="1">
    <location>
        <begin position="1"/>
        <end position="22"/>
    </location>
</feature>
<dbReference type="EMBL" id="KE375079">
    <property type="protein sequence ID" value="EPQ64178.1"/>
    <property type="molecule type" value="Genomic_DNA"/>
</dbReference>
<reference evidence="5" key="1">
    <citation type="journal article" date="2013" name="Nat. Genet.">
        <title>The wheat powdery mildew genome shows the unique evolution of an obligate biotroph.</title>
        <authorList>
            <person name="Wicker T."/>
            <person name="Oberhaensli S."/>
            <person name="Parlange F."/>
            <person name="Buchmann J.P."/>
            <person name="Shatalina M."/>
            <person name="Roffler S."/>
            <person name="Ben-David R."/>
            <person name="Dolezel J."/>
            <person name="Simkova H."/>
            <person name="Schulze-Lefert P."/>
            <person name="Spanu P.D."/>
            <person name="Bruggmann R."/>
            <person name="Amselem J."/>
            <person name="Quesneville H."/>
            <person name="Ver Loren van Themaat E."/>
            <person name="Paape T."/>
            <person name="Shimizu K.K."/>
            <person name="Keller B."/>
        </authorList>
    </citation>
    <scope>NUCLEOTIDE SEQUENCE [LARGE SCALE GENOMIC DNA]</scope>
    <source>
        <strain evidence="5">96224</strain>
    </source>
</reference>
<evidence type="ECO:0000256" key="2">
    <source>
        <dbReference type="SAM" id="Phobius"/>
    </source>
</evidence>
<dbReference type="EMBL" id="UIGY01000106">
    <property type="protein sequence ID" value="SUZ10995.1"/>
    <property type="molecule type" value="Genomic_DNA"/>
</dbReference>
<organism evidence="4">
    <name type="scientific">Blumeria graminis f. sp. tritici 96224</name>
    <dbReference type="NCBI Taxonomy" id="1268274"/>
    <lineage>
        <taxon>Eukaryota</taxon>
        <taxon>Fungi</taxon>
        <taxon>Dikarya</taxon>
        <taxon>Ascomycota</taxon>
        <taxon>Pezizomycotina</taxon>
        <taxon>Leotiomycetes</taxon>
        <taxon>Erysiphales</taxon>
        <taxon>Erysiphaceae</taxon>
        <taxon>Blumeria</taxon>
    </lineage>
</organism>
<gene>
    <name evidence="3" type="ORF">BGT96224_A20073</name>
    <name evidence="4" type="ORF">BGT96224V2_LOCUS4175</name>
</gene>
<reference evidence="3" key="2">
    <citation type="submission" date="2013-01" db="EMBL/GenBank/DDBJ databases">
        <title>The wheat powdery mildew genome reveals unique evolution of an obligate biotroph.</title>
        <authorList>
            <person name="Oberhaensli S."/>
            <person name="Wicker T."/>
            <person name="Keller B."/>
        </authorList>
    </citation>
    <scope>NUCLEOTIDE SEQUENCE</scope>
    <source>
        <strain evidence="3">96224</strain>
    </source>
</reference>
<feature type="compositionally biased region" description="Low complexity" evidence="1">
    <location>
        <begin position="8"/>
        <end position="19"/>
    </location>
</feature>
<protein>
    <submittedName>
        <fullName evidence="4">BgtA-20073</fullName>
    </submittedName>
</protein>
<keyword evidence="2" id="KW-0472">Membrane</keyword>
<evidence type="ECO:0000313" key="5">
    <source>
        <dbReference type="Proteomes" id="UP000053110"/>
    </source>
</evidence>
<evidence type="ECO:0000256" key="1">
    <source>
        <dbReference type="SAM" id="MobiDB-lite"/>
    </source>
</evidence>
<dbReference type="HOGENOM" id="CLU_015358_0_0_1"/>
<feature type="non-terminal residue" evidence="4">
    <location>
        <position position="839"/>
    </location>
</feature>
<evidence type="ECO:0000313" key="4">
    <source>
        <dbReference type="EMBL" id="SUZ10995.1"/>
    </source>
</evidence>
<dbReference type="AlphaFoldDB" id="A0A061HG81"/>
<proteinExistence type="predicted"/>
<reference evidence="4" key="3">
    <citation type="submission" date="2018-07" db="EMBL/GenBank/DDBJ databases">
        <authorList>
            <person name="Quirk P.G."/>
            <person name="Krulwich T.A."/>
        </authorList>
    </citation>
    <scope>NUCLEOTIDE SEQUENCE</scope>
    <source>
        <strain evidence="4">96224</strain>
    </source>
</reference>